<dbReference type="eggNOG" id="COG0115">
    <property type="taxonomic scope" value="Bacteria"/>
</dbReference>
<dbReference type="PROSITE" id="PS00770">
    <property type="entry name" value="AA_TRANSFER_CLASS_4"/>
    <property type="match status" value="1"/>
</dbReference>
<dbReference type="GO" id="GO:0009082">
    <property type="term" value="P:branched-chain amino acid biosynthetic process"/>
    <property type="evidence" value="ECO:0007669"/>
    <property type="project" value="UniProtKB-KW"/>
</dbReference>
<comment type="catalytic activity">
    <reaction evidence="12">
        <text>L-isoleucine + 2-oxoglutarate = (S)-3-methyl-2-oxopentanoate + L-glutamate</text>
        <dbReference type="Rhea" id="RHEA:24801"/>
        <dbReference type="ChEBI" id="CHEBI:16810"/>
        <dbReference type="ChEBI" id="CHEBI:29985"/>
        <dbReference type="ChEBI" id="CHEBI:35146"/>
        <dbReference type="ChEBI" id="CHEBI:58045"/>
        <dbReference type="EC" id="2.6.1.42"/>
    </reaction>
</comment>
<evidence type="ECO:0000313" key="17">
    <source>
        <dbReference type="Proteomes" id="UP000003947"/>
    </source>
</evidence>
<dbReference type="STRING" id="864069.MicloDRAFT_00062580"/>
<gene>
    <name evidence="16" type="ORF">MicloDRAFT_00062580</name>
</gene>
<dbReference type="Proteomes" id="UP000003947">
    <property type="component" value="Unassembled WGS sequence"/>
</dbReference>
<evidence type="ECO:0000256" key="13">
    <source>
        <dbReference type="ARBA" id="ARBA00049229"/>
    </source>
</evidence>
<dbReference type="GO" id="GO:0016829">
    <property type="term" value="F:lyase activity"/>
    <property type="evidence" value="ECO:0007669"/>
    <property type="project" value="UniProtKB-KW"/>
</dbReference>
<sequence length="327" mass="36010">METITSLYGPMAEGTIDGWGRKGFDTAVILTQRIEKVAWYSQTWNWFDGAWHEGNPPLIGPRSHVSWLGSSVFDGARVFEGVAPDLDRHCERVNRSAPTIGLKPTMDAQAIMDLVREGVKKFAPGTALYVKPMYWGEAEGLATIAPDPESTQFCLSLFEAPMPVPGGLSVMKSSFRRPTLESMPTDAKAGALYPNNARVLREAKEKGFDNALVCDALGNVAETGTSNVFMAKGGVVHTPYPNGTFLNGITRQRVIQLLRDDGTTVVEGTLRYEDFANADEIFISGNYSKVMPVLRIDGRDLQPGPFYRRARELYWAFAHDKGLLKAA</sequence>
<evidence type="ECO:0000256" key="14">
    <source>
        <dbReference type="RuleBase" id="RU004106"/>
    </source>
</evidence>
<keyword evidence="17" id="KW-1185">Reference proteome</keyword>
<comment type="cofactor">
    <cofactor evidence="1 15">
        <name>pyridoxal 5'-phosphate</name>
        <dbReference type="ChEBI" id="CHEBI:597326"/>
    </cofactor>
</comment>
<dbReference type="SUPFAM" id="SSF56752">
    <property type="entry name" value="D-aminoacid aminotransferase-like PLP-dependent enzymes"/>
    <property type="match status" value="1"/>
</dbReference>
<evidence type="ECO:0000256" key="11">
    <source>
        <dbReference type="ARBA" id="ARBA00048212"/>
    </source>
</evidence>
<dbReference type="InterPro" id="IPR050571">
    <property type="entry name" value="Class-IV_PLP-Dep_Aminotrnsfr"/>
</dbReference>
<dbReference type="GO" id="GO:0005829">
    <property type="term" value="C:cytosol"/>
    <property type="evidence" value="ECO:0007669"/>
    <property type="project" value="TreeGrafter"/>
</dbReference>
<evidence type="ECO:0000256" key="7">
    <source>
        <dbReference type="ARBA" id="ARBA00013053"/>
    </source>
</evidence>
<dbReference type="InterPro" id="IPR043131">
    <property type="entry name" value="BCAT-like_N"/>
</dbReference>
<dbReference type="InterPro" id="IPR018300">
    <property type="entry name" value="Aminotrans_IV_CS"/>
</dbReference>
<evidence type="ECO:0000256" key="12">
    <source>
        <dbReference type="ARBA" id="ARBA00048798"/>
    </source>
</evidence>
<dbReference type="InterPro" id="IPR043132">
    <property type="entry name" value="BCAT-like_C"/>
</dbReference>
<evidence type="ECO:0000256" key="8">
    <source>
        <dbReference type="ARBA" id="ARBA00014472"/>
    </source>
</evidence>
<keyword evidence="16" id="KW-0456">Lyase</keyword>
<dbReference type="PATRIC" id="fig|864069.3.peg.6699"/>
<keyword evidence="16" id="KW-0032">Aminotransferase</keyword>
<evidence type="ECO:0000256" key="10">
    <source>
        <dbReference type="ARBA" id="ARBA00023304"/>
    </source>
</evidence>
<dbReference type="InterPro" id="IPR001544">
    <property type="entry name" value="Aminotrans_IV"/>
</dbReference>
<keyword evidence="10" id="KW-0100">Branched-chain amino acid biosynthesis</keyword>
<dbReference type="FunFam" id="3.20.10.10:FF:000002">
    <property type="entry name" value="D-alanine aminotransferase"/>
    <property type="match status" value="1"/>
</dbReference>
<comment type="function">
    <text evidence="2">Acts on leucine, isoleucine and valine.</text>
</comment>
<comment type="catalytic activity">
    <reaction evidence="13">
        <text>L-leucine + 2-oxoglutarate = 4-methyl-2-oxopentanoate + L-glutamate</text>
        <dbReference type="Rhea" id="RHEA:18321"/>
        <dbReference type="ChEBI" id="CHEBI:16810"/>
        <dbReference type="ChEBI" id="CHEBI:17865"/>
        <dbReference type="ChEBI" id="CHEBI:29985"/>
        <dbReference type="ChEBI" id="CHEBI:57427"/>
        <dbReference type="EC" id="2.6.1.42"/>
    </reaction>
</comment>
<evidence type="ECO:0000256" key="6">
    <source>
        <dbReference type="ARBA" id="ARBA00009320"/>
    </source>
</evidence>
<dbReference type="InterPro" id="IPR036038">
    <property type="entry name" value="Aminotransferase-like"/>
</dbReference>
<dbReference type="GO" id="GO:0004084">
    <property type="term" value="F:branched-chain-amino-acid transaminase activity"/>
    <property type="evidence" value="ECO:0007669"/>
    <property type="project" value="UniProtKB-EC"/>
</dbReference>
<dbReference type="GO" id="GO:0008652">
    <property type="term" value="P:amino acid biosynthetic process"/>
    <property type="evidence" value="ECO:0007669"/>
    <property type="project" value="UniProtKB-ARBA"/>
</dbReference>
<evidence type="ECO:0000256" key="4">
    <source>
        <dbReference type="ARBA" id="ARBA00004931"/>
    </source>
</evidence>
<name>I4YNI9_9HYPH</name>
<evidence type="ECO:0000256" key="1">
    <source>
        <dbReference type="ARBA" id="ARBA00001933"/>
    </source>
</evidence>
<evidence type="ECO:0000313" key="16">
    <source>
        <dbReference type="EMBL" id="EIM25531.1"/>
    </source>
</evidence>
<dbReference type="EC" id="2.6.1.42" evidence="7"/>
<dbReference type="Gene3D" id="3.30.470.10">
    <property type="match status" value="1"/>
</dbReference>
<dbReference type="AlphaFoldDB" id="I4YNI9"/>
<protein>
    <recommendedName>
        <fullName evidence="8">Probable branched-chain-amino-acid aminotransferase</fullName>
        <ecNumber evidence="7">2.6.1.42</ecNumber>
    </recommendedName>
</protein>
<evidence type="ECO:0000256" key="2">
    <source>
        <dbReference type="ARBA" id="ARBA00003109"/>
    </source>
</evidence>
<dbReference type="PANTHER" id="PTHR42743:SF11">
    <property type="entry name" value="AMINODEOXYCHORISMATE LYASE"/>
    <property type="match status" value="1"/>
</dbReference>
<reference evidence="16 17" key="1">
    <citation type="submission" date="2012-02" db="EMBL/GenBank/DDBJ databases">
        <title>Improved High-Quality Draft sequence of Microvirga sp. WSM3557.</title>
        <authorList>
            <consortium name="US DOE Joint Genome Institute"/>
            <person name="Lucas S."/>
            <person name="Han J."/>
            <person name="Lapidus A."/>
            <person name="Cheng J.-F."/>
            <person name="Goodwin L."/>
            <person name="Pitluck S."/>
            <person name="Peters L."/>
            <person name="Zhang X."/>
            <person name="Detter J.C."/>
            <person name="Han C."/>
            <person name="Tapia R."/>
            <person name="Land M."/>
            <person name="Hauser L."/>
            <person name="Kyrpides N."/>
            <person name="Ivanova N."/>
            <person name="Pagani I."/>
            <person name="Brau L."/>
            <person name="Yates R."/>
            <person name="O'Hara G."/>
            <person name="Rui T."/>
            <person name="Howieson J."/>
            <person name="Reeve W."/>
            <person name="Woyke T."/>
        </authorList>
    </citation>
    <scope>NUCLEOTIDE SEQUENCE [LARGE SCALE GENOMIC DNA]</scope>
    <source>
        <strain evidence="16 17">WSM3557</strain>
    </source>
</reference>
<comment type="pathway">
    <text evidence="5">Amino-acid biosynthesis; L-leucine biosynthesis; L-leucine from 3-methyl-2-oxobutanoate: step 4/4.</text>
</comment>
<comment type="pathway">
    <text evidence="3">Amino-acid biosynthesis; L-isoleucine biosynthesis; L-isoleucine from 2-oxobutanoate: step 4/4.</text>
</comment>
<comment type="catalytic activity">
    <reaction evidence="11">
        <text>L-valine + 2-oxoglutarate = 3-methyl-2-oxobutanoate + L-glutamate</text>
        <dbReference type="Rhea" id="RHEA:24813"/>
        <dbReference type="ChEBI" id="CHEBI:11851"/>
        <dbReference type="ChEBI" id="CHEBI:16810"/>
        <dbReference type="ChEBI" id="CHEBI:29985"/>
        <dbReference type="ChEBI" id="CHEBI:57762"/>
        <dbReference type="EC" id="2.6.1.42"/>
    </reaction>
</comment>
<evidence type="ECO:0000256" key="3">
    <source>
        <dbReference type="ARBA" id="ARBA00004824"/>
    </source>
</evidence>
<comment type="pathway">
    <text evidence="4">Amino-acid biosynthesis; L-valine biosynthesis; L-valine from pyruvate: step 4/4.</text>
</comment>
<accession>I4YNI9</accession>
<dbReference type="NCBIfam" id="NF009896">
    <property type="entry name" value="PRK13356.1"/>
    <property type="match status" value="1"/>
</dbReference>
<dbReference type="EMBL" id="JH660647">
    <property type="protein sequence ID" value="EIM25531.1"/>
    <property type="molecule type" value="Genomic_DNA"/>
</dbReference>
<evidence type="ECO:0000256" key="9">
    <source>
        <dbReference type="ARBA" id="ARBA00022898"/>
    </source>
</evidence>
<evidence type="ECO:0000256" key="5">
    <source>
        <dbReference type="ARBA" id="ARBA00005072"/>
    </source>
</evidence>
<dbReference type="PANTHER" id="PTHR42743">
    <property type="entry name" value="AMINO-ACID AMINOTRANSFERASE"/>
    <property type="match status" value="1"/>
</dbReference>
<proteinExistence type="inferred from homology"/>
<dbReference type="Gene3D" id="3.20.10.10">
    <property type="entry name" value="D-amino Acid Aminotransferase, subunit A, domain 2"/>
    <property type="match status" value="1"/>
</dbReference>
<organism evidence="16 17">
    <name type="scientific">Microvirga lotononidis</name>
    <dbReference type="NCBI Taxonomy" id="864069"/>
    <lineage>
        <taxon>Bacteria</taxon>
        <taxon>Pseudomonadati</taxon>
        <taxon>Pseudomonadota</taxon>
        <taxon>Alphaproteobacteria</taxon>
        <taxon>Hyphomicrobiales</taxon>
        <taxon>Methylobacteriaceae</taxon>
        <taxon>Microvirga</taxon>
    </lineage>
</organism>
<comment type="similarity">
    <text evidence="6 14">Belongs to the class-IV pyridoxal-phosphate-dependent aminotransferase family.</text>
</comment>
<keyword evidence="9 15" id="KW-0663">Pyridoxal phosphate</keyword>
<dbReference type="Pfam" id="PF01063">
    <property type="entry name" value="Aminotran_4"/>
    <property type="match status" value="1"/>
</dbReference>
<dbReference type="HOGENOM" id="CLU_020844_3_2_5"/>
<keyword evidence="10" id="KW-0028">Amino-acid biosynthesis</keyword>
<keyword evidence="16" id="KW-0808">Transferase</keyword>
<evidence type="ECO:0000256" key="15">
    <source>
        <dbReference type="RuleBase" id="RU004516"/>
    </source>
</evidence>